<sequence length="523" mass="58089">MKSLFVIVFCSILVIVAITLADAQKKSNKSPGKNIQQNKSAGKKNGAGRVVKKRSTRKPSTKKGKTGPELKTTRQSGSTVSKSTTPFNEDAPDNEAGFNCYDSCHSNPTSFNNMGKIKNLDEIGKLVPSPSEGSNGKVFLVGRVFKSSWEEHWKLCCSIGMQPLFFTDGTKMLEFTIAASQLQIGHEETTFWTGGFMHENYNAWSWCTKDSPRPIDLGMLTDIKYLENGEDINCIAIFVGTDGQYMSNVLCNTNGTNTTMPLVACESVNKRPTVMKSGCAGTPCNINRQCKRNEYLTKFVKKGENLSLKRYTYGRWLSRCGKYILFSTGSTTYDDARERCCALGMQLLSVKTAAKRNCLSKLATDFNDVVGEFWTSGTDLDCDGNYRWCSVDRAFVKSEVLWAAGEPNRKKGLCVTIKTNSNETDTTLQTSDCNAKKRYICEARQPGTLVKVVQKECVAILGLIKEEVVGLIDDMVKYTYNMCYLKCVGDNLNMLLNGNLQDFNTMRLSLSGKLKLSIFAKLK</sequence>
<comment type="caution">
    <text evidence="4">The sequence shown here is derived from an EMBL/GenBank/DDBJ whole genome shotgun (WGS) entry which is preliminary data.</text>
</comment>
<dbReference type="AlphaFoldDB" id="A0A8S1BXV4"/>
<feature type="chain" id="PRO_5035781722" description="C-type lectin domain-containing protein" evidence="2">
    <location>
        <begin position="24"/>
        <end position="523"/>
    </location>
</feature>
<evidence type="ECO:0000256" key="1">
    <source>
        <dbReference type="SAM" id="MobiDB-lite"/>
    </source>
</evidence>
<feature type="domain" description="C-type lectin" evidence="3">
    <location>
        <begin position="323"/>
        <end position="442"/>
    </location>
</feature>
<dbReference type="SUPFAM" id="SSF56436">
    <property type="entry name" value="C-type lectin-like"/>
    <property type="match status" value="2"/>
</dbReference>
<dbReference type="EMBL" id="CADEPI010000003">
    <property type="protein sequence ID" value="CAB3360500.1"/>
    <property type="molecule type" value="Genomic_DNA"/>
</dbReference>
<name>A0A8S1BXV4_9INSE</name>
<evidence type="ECO:0000259" key="3">
    <source>
        <dbReference type="PROSITE" id="PS50041"/>
    </source>
</evidence>
<dbReference type="CDD" id="cd00037">
    <property type="entry name" value="CLECT"/>
    <property type="match status" value="1"/>
</dbReference>
<evidence type="ECO:0000256" key="2">
    <source>
        <dbReference type="SAM" id="SignalP"/>
    </source>
</evidence>
<evidence type="ECO:0000313" key="5">
    <source>
        <dbReference type="Proteomes" id="UP000494165"/>
    </source>
</evidence>
<dbReference type="SMART" id="SM00034">
    <property type="entry name" value="CLECT"/>
    <property type="match status" value="1"/>
</dbReference>
<dbReference type="Gene3D" id="3.10.100.10">
    <property type="entry name" value="Mannose-Binding Protein A, subunit A"/>
    <property type="match status" value="1"/>
</dbReference>
<feature type="signal peptide" evidence="2">
    <location>
        <begin position="1"/>
        <end position="23"/>
    </location>
</feature>
<gene>
    <name evidence="4" type="ORF">CLODIP_2_CD08797</name>
</gene>
<keyword evidence="2" id="KW-0732">Signal</keyword>
<protein>
    <recommendedName>
        <fullName evidence="3">C-type lectin domain-containing protein</fullName>
    </recommendedName>
</protein>
<proteinExistence type="predicted"/>
<feature type="region of interest" description="Disordered" evidence="1">
    <location>
        <begin position="25"/>
        <end position="91"/>
    </location>
</feature>
<feature type="compositionally biased region" description="Polar residues" evidence="1">
    <location>
        <begin position="73"/>
        <end position="87"/>
    </location>
</feature>
<dbReference type="Proteomes" id="UP000494165">
    <property type="component" value="Unassembled WGS sequence"/>
</dbReference>
<dbReference type="PROSITE" id="PS50041">
    <property type="entry name" value="C_TYPE_LECTIN_2"/>
    <property type="match status" value="1"/>
</dbReference>
<dbReference type="OrthoDB" id="538816at2759"/>
<accession>A0A8S1BXV4</accession>
<dbReference type="Pfam" id="PF00059">
    <property type="entry name" value="Lectin_C"/>
    <property type="match status" value="1"/>
</dbReference>
<feature type="compositionally biased region" description="Polar residues" evidence="1">
    <location>
        <begin position="29"/>
        <end position="40"/>
    </location>
</feature>
<reference evidence="4 5" key="1">
    <citation type="submission" date="2020-04" db="EMBL/GenBank/DDBJ databases">
        <authorList>
            <person name="Alioto T."/>
            <person name="Alioto T."/>
            <person name="Gomez Garrido J."/>
        </authorList>
    </citation>
    <scope>NUCLEOTIDE SEQUENCE [LARGE SCALE GENOMIC DNA]</scope>
</reference>
<keyword evidence="5" id="KW-1185">Reference proteome</keyword>
<organism evidence="4 5">
    <name type="scientific">Cloeon dipterum</name>
    <dbReference type="NCBI Taxonomy" id="197152"/>
    <lineage>
        <taxon>Eukaryota</taxon>
        <taxon>Metazoa</taxon>
        <taxon>Ecdysozoa</taxon>
        <taxon>Arthropoda</taxon>
        <taxon>Hexapoda</taxon>
        <taxon>Insecta</taxon>
        <taxon>Pterygota</taxon>
        <taxon>Palaeoptera</taxon>
        <taxon>Ephemeroptera</taxon>
        <taxon>Pisciforma</taxon>
        <taxon>Baetidae</taxon>
        <taxon>Cloeon</taxon>
    </lineage>
</organism>
<dbReference type="InterPro" id="IPR016186">
    <property type="entry name" value="C-type_lectin-like/link_sf"/>
</dbReference>
<feature type="compositionally biased region" description="Basic residues" evidence="1">
    <location>
        <begin position="50"/>
        <end position="65"/>
    </location>
</feature>
<dbReference type="InterPro" id="IPR001304">
    <property type="entry name" value="C-type_lectin-like"/>
</dbReference>
<evidence type="ECO:0000313" key="4">
    <source>
        <dbReference type="EMBL" id="CAB3360500.1"/>
    </source>
</evidence>
<dbReference type="InterPro" id="IPR016187">
    <property type="entry name" value="CTDL_fold"/>
</dbReference>